<sequence>MVLVLALALIGALPVALAALAESASPFAGSTSTAAFPPPDVTATLYDSYFPDESQVGFPGATPTGAEPEAIATAPAASLNFDTYPVIVPSSQYTTSGPAFNPMYHWGNLGPWYSVGGAFGLPNTSPQIPDGCELEQVHLLFRHGARYPTAGEAPSVLAAALHKVAQTTGFTASGPLEFLNTWTYTLGQELLTPFGREQPFQLGVGFRVKYGRLLDKFTSIPVFRTTSMDMRSVQIEWWLRCKSNFAAGFFGIPQYLTSYHEEIIIEATGYNNTLAPYDTCTDSNNGVGGTIGDYASGNWTQIYLKKTTERLQQYLTGFTLTPDYVYAMQALCSYETVSLGYSQFCGLFTEEEWRGFEYSIDLSFWYGQGPGNPNAAARGVGYVQELLARLTKTPLTTFDTTLNSTLDGNSITFPLDQPIYADATHDVVIATIITALNFTSMAAGGPLPWDHIPVDHTYHVQHFAAYASNLVGQVVSCPASTDSIKETFIRFLLNDGAVPLTGIAHCEAENEDGLCPLANFIEGLKERVAEIDFDYDCYGNYTIPTPDTIVNGRMI</sequence>
<dbReference type="Gene3D" id="3.40.50.1240">
    <property type="entry name" value="Phosphoglycerate mutase-like"/>
    <property type="match status" value="1"/>
</dbReference>
<gene>
    <name evidence="3" type="ORF">FIBRA_01578</name>
</gene>
<evidence type="ECO:0000256" key="1">
    <source>
        <dbReference type="ARBA" id="ARBA00022801"/>
    </source>
</evidence>
<dbReference type="EMBL" id="HE796941">
    <property type="protein sequence ID" value="CCL99560.1"/>
    <property type="molecule type" value="Genomic_DNA"/>
</dbReference>
<dbReference type="PROSITE" id="PS00616">
    <property type="entry name" value="HIS_ACID_PHOSPHAT_1"/>
    <property type="match status" value="1"/>
</dbReference>
<dbReference type="InterPro" id="IPR033379">
    <property type="entry name" value="Acid_Pase_AS"/>
</dbReference>
<dbReference type="InParanoid" id="J4GKN5"/>
<protein>
    <recommendedName>
        <fullName evidence="5">3-phytase</fullName>
    </recommendedName>
</protein>
<feature type="chain" id="PRO_5003779002" description="3-phytase" evidence="2">
    <location>
        <begin position="19"/>
        <end position="555"/>
    </location>
</feature>
<dbReference type="HOGENOM" id="CLU_020880_2_2_1"/>
<evidence type="ECO:0000313" key="4">
    <source>
        <dbReference type="Proteomes" id="UP000006352"/>
    </source>
</evidence>
<name>J4GKN5_9APHY</name>
<dbReference type="Pfam" id="PF00328">
    <property type="entry name" value="His_Phos_2"/>
    <property type="match status" value="1"/>
</dbReference>
<dbReference type="CDD" id="cd07061">
    <property type="entry name" value="HP_HAP_like"/>
    <property type="match status" value="1"/>
</dbReference>
<dbReference type="GeneID" id="24094471"/>
<dbReference type="InterPro" id="IPR029033">
    <property type="entry name" value="His_PPase_superfam"/>
</dbReference>
<keyword evidence="2" id="KW-0732">Signal</keyword>
<dbReference type="OrthoDB" id="6509975at2759"/>
<dbReference type="FunCoup" id="J4GKN5">
    <property type="interactions" value="184"/>
</dbReference>
<dbReference type="SUPFAM" id="SSF53254">
    <property type="entry name" value="Phosphoglycerate mutase-like"/>
    <property type="match status" value="1"/>
</dbReference>
<dbReference type="InterPro" id="IPR000560">
    <property type="entry name" value="His_Pase_clade-2"/>
</dbReference>
<dbReference type="Proteomes" id="UP000006352">
    <property type="component" value="Unassembled WGS sequence"/>
</dbReference>
<dbReference type="PANTHER" id="PTHR20963:SF42">
    <property type="entry name" value="PHOSPHOGLYCERATE MUTASE-LIKE PROTEIN"/>
    <property type="match status" value="1"/>
</dbReference>
<evidence type="ECO:0000256" key="2">
    <source>
        <dbReference type="SAM" id="SignalP"/>
    </source>
</evidence>
<accession>J4GKN5</accession>
<dbReference type="GO" id="GO:0003993">
    <property type="term" value="F:acid phosphatase activity"/>
    <property type="evidence" value="ECO:0007669"/>
    <property type="project" value="TreeGrafter"/>
</dbReference>
<evidence type="ECO:0000313" key="3">
    <source>
        <dbReference type="EMBL" id="CCL99560.1"/>
    </source>
</evidence>
<dbReference type="AlphaFoldDB" id="J4GKN5"/>
<evidence type="ECO:0008006" key="5">
    <source>
        <dbReference type="Google" id="ProtNLM"/>
    </source>
</evidence>
<organism evidence="3 4">
    <name type="scientific">Fibroporia radiculosa</name>
    <dbReference type="NCBI Taxonomy" id="599839"/>
    <lineage>
        <taxon>Eukaryota</taxon>
        <taxon>Fungi</taxon>
        <taxon>Dikarya</taxon>
        <taxon>Basidiomycota</taxon>
        <taxon>Agaricomycotina</taxon>
        <taxon>Agaricomycetes</taxon>
        <taxon>Polyporales</taxon>
        <taxon>Fibroporiaceae</taxon>
        <taxon>Fibroporia</taxon>
    </lineage>
</organism>
<dbReference type="RefSeq" id="XP_012178843.1">
    <property type="nucleotide sequence ID" value="XM_012323453.1"/>
</dbReference>
<feature type="signal peptide" evidence="2">
    <location>
        <begin position="1"/>
        <end position="18"/>
    </location>
</feature>
<reference evidence="3 4" key="1">
    <citation type="journal article" date="2012" name="Appl. Environ. Microbiol.">
        <title>Short-read sequencing for genomic analysis of the brown rot fungus Fibroporia radiculosa.</title>
        <authorList>
            <person name="Tang J.D."/>
            <person name="Perkins A.D."/>
            <person name="Sonstegard T.S."/>
            <person name="Schroeder S.G."/>
            <person name="Burgess S.C."/>
            <person name="Diehl S.V."/>
        </authorList>
    </citation>
    <scope>NUCLEOTIDE SEQUENCE [LARGE SCALE GENOMIC DNA]</scope>
    <source>
        <strain evidence="3 4">TFFH 294</strain>
    </source>
</reference>
<keyword evidence="4" id="KW-1185">Reference proteome</keyword>
<dbReference type="PANTHER" id="PTHR20963">
    <property type="entry name" value="MULTIPLE INOSITOL POLYPHOSPHATE PHOSPHATASE-RELATED"/>
    <property type="match status" value="1"/>
</dbReference>
<proteinExistence type="predicted"/>
<dbReference type="STRING" id="599839.J4GKN5"/>
<keyword evidence="1" id="KW-0378">Hydrolase</keyword>